<evidence type="ECO:0000313" key="5">
    <source>
        <dbReference type="EMBL" id="VYT66637.1"/>
    </source>
</evidence>
<dbReference type="PROSITE" id="PS51257">
    <property type="entry name" value="PROKAR_LIPOPROTEIN"/>
    <property type="match status" value="1"/>
</dbReference>
<keyword evidence="1" id="KW-0677">Repeat</keyword>
<dbReference type="PANTHER" id="PTHR44943">
    <property type="entry name" value="CELLULOSE SYNTHASE OPERON PROTEIN C"/>
    <property type="match status" value="1"/>
</dbReference>
<dbReference type="AlphaFoldDB" id="A0A6N2YKH4"/>
<protein>
    <submittedName>
        <fullName evidence="5">Photosystem I assembly protein Ycf3</fullName>
    </submittedName>
    <submittedName>
        <fullName evidence="4">Tetratricopeptide repeat protein</fullName>
    </submittedName>
</protein>
<reference evidence="4" key="2">
    <citation type="submission" date="2023-01" db="EMBL/GenBank/DDBJ databases">
        <title>Human gut microbiome strain richness.</title>
        <authorList>
            <person name="Chen-Liaw A."/>
        </authorList>
    </citation>
    <scope>NUCLEOTIDE SEQUENCE</scope>
    <source>
        <strain evidence="4">B1_m1001713B170214d0_201011</strain>
    </source>
</reference>
<dbReference type="EMBL" id="CACRUA010000001">
    <property type="protein sequence ID" value="VYT66637.1"/>
    <property type="molecule type" value="Genomic_DNA"/>
</dbReference>
<dbReference type="InterPro" id="IPR019734">
    <property type="entry name" value="TPR_rpt"/>
</dbReference>
<keyword evidence="2 3" id="KW-0802">TPR repeat</keyword>
<name>A0A6N2YKH4_CLOSY</name>
<dbReference type="Pfam" id="PF13432">
    <property type="entry name" value="TPR_16"/>
    <property type="match status" value="2"/>
</dbReference>
<accession>A0A6N2YKH4</accession>
<evidence type="ECO:0000256" key="2">
    <source>
        <dbReference type="ARBA" id="ARBA00022803"/>
    </source>
</evidence>
<evidence type="ECO:0000256" key="3">
    <source>
        <dbReference type="PROSITE-ProRule" id="PRU00339"/>
    </source>
</evidence>
<dbReference type="PANTHER" id="PTHR44943:SF8">
    <property type="entry name" value="TPR REPEAT-CONTAINING PROTEIN MJ0263"/>
    <property type="match status" value="1"/>
</dbReference>
<dbReference type="Proteomes" id="UP001300871">
    <property type="component" value="Unassembled WGS sequence"/>
</dbReference>
<dbReference type="SUPFAM" id="SSF48452">
    <property type="entry name" value="TPR-like"/>
    <property type="match status" value="1"/>
</dbReference>
<proteinExistence type="predicted"/>
<dbReference type="InterPro" id="IPR051685">
    <property type="entry name" value="Ycf3/AcsC/BcsC/TPR_MFPF"/>
</dbReference>
<feature type="repeat" description="TPR" evidence="3">
    <location>
        <begin position="177"/>
        <end position="210"/>
    </location>
</feature>
<evidence type="ECO:0000256" key="1">
    <source>
        <dbReference type="ARBA" id="ARBA00022737"/>
    </source>
</evidence>
<dbReference type="Gene3D" id="1.25.40.10">
    <property type="entry name" value="Tetratricopeptide repeat domain"/>
    <property type="match status" value="2"/>
</dbReference>
<dbReference type="RefSeq" id="WP_156684229.1">
    <property type="nucleotide sequence ID" value="NZ_CACRUA010000001.1"/>
</dbReference>
<dbReference type="InterPro" id="IPR011990">
    <property type="entry name" value="TPR-like_helical_dom_sf"/>
</dbReference>
<gene>
    <name evidence="5" type="ORF">CSLFYP84_00161</name>
    <name evidence="4" type="ORF">PM006_19985</name>
</gene>
<organism evidence="5">
    <name type="scientific">Clostridium symbiosum</name>
    <name type="common">Bacteroides symbiosus</name>
    <dbReference type="NCBI Taxonomy" id="1512"/>
    <lineage>
        <taxon>Bacteria</taxon>
        <taxon>Bacillati</taxon>
        <taxon>Bacillota</taxon>
        <taxon>Clostridia</taxon>
        <taxon>Lachnospirales</taxon>
        <taxon>Lachnospiraceae</taxon>
        <taxon>Otoolea</taxon>
    </lineage>
</organism>
<dbReference type="PROSITE" id="PS50005">
    <property type="entry name" value="TPR"/>
    <property type="match status" value="2"/>
</dbReference>
<reference evidence="5" key="1">
    <citation type="submission" date="2019-11" db="EMBL/GenBank/DDBJ databases">
        <authorList>
            <person name="Feng L."/>
        </authorList>
    </citation>
    <scope>NUCLEOTIDE SEQUENCE</scope>
    <source>
        <strain evidence="5">CsymbiosumLFYP84</strain>
    </source>
</reference>
<sequence>MRIRAAMVLTVVITASALILGGCGESKAAKETRLKGIEQVKNEDYASAVESFDLALKEADGVVNAFELDILKYRGEAEFMLEDYEAAAHTYGILADVDGKEPEYLYYKAASEAMAGNPDTAVEDYAKAAEAAKDRKEAPAGAAVAVSSIADAYRTAGNYDGAVGFCSQAIESGISGPEIYNQMGLCMMAAERFDEAVSYFEQGIALGDGEQVQQMMYNMGAVYEKRGDFGKALETFRNYVSKYGSTPELEKEIAFLESR</sequence>
<evidence type="ECO:0000313" key="4">
    <source>
        <dbReference type="EMBL" id="MDB2002483.1"/>
    </source>
</evidence>
<feature type="repeat" description="TPR" evidence="3">
    <location>
        <begin position="213"/>
        <end position="246"/>
    </location>
</feature>
<dbReference type="EMBL" id="JAQLGM010000075">
    <property type="protein sequence ID" value="MDB2002483.1"/>
    <property type="molecule type" value="Genomic_DNA"/>
</dbReference>
<dbReference type="SMART" id="SM00028">
    <property type="entry name" value="TPR"/>
    <property type="match status" value="6"/>
</dbReference>